<dbReference type="EMBL" id="MCZF01000038">
    <property type="protein sequence ID" value="PMM62583.1"/>
    <property type="molecule type" value="Genomic_DNA"/>
</dbReference>
<feature type="domain" description="EamA" evidence="6">
    <location>
        <begin position="4"/>
        <end position="155"/>
    </location>
</feature>
<feature type="transmembrane region" description="Helical" evidence="5">
    <location>
        <begin position="286"/>
        <end position="305"/>
    </location>
</feature>
<feature type="transmembrane region" description="Helical" evidence="5">
    <location>
        <begin position="197"/>
        <end position="218"/>
    </location>
</feature>
<feature type="transmembrane region" description="Helical" evidence="5">
    <location>
        <begin position="37"/>
        <end position="55"/>
    </location>
</feature>
<dbReference type="AlphaFoldDB" id="A0A2N7JUL5"/>
<evidence type="ECO:0000313" key="7">
    <source>
        <dbReference type="EMBL" id="PMM62583.1"/>
    </source>
</evidence>
<organism evidence="7 8">
    <name type="scientific">Vibrio splendidus</name>
    <dbReference type="NCBI Taxonomy" id="29497"/>
    <lineage>
        <taxon>Bacteria</taxon>
        <taxon>Pseudomonadati</taxon>
        <taxon>Pseudomonadota</taxon>
        <taxon>Gammaproteobacteria</taxon>
        <taxon>Vibrionales</taxon>
        <taxon>Vibrionaceae</taxon>
        <taxon>Vibrio</taxon>
    </lineage>
</organism>
<dbReference type="InterPro" id="IPR000620">
    <property type="entry name" value="EamA_dom"/>
</dbReference>
<sequence>MQTVMITFITLVAFAANSVLCRWALMDQTIDPLSFSIVRILSGAGTLLILLTLSFQSKSRPKPDFDASAKVTSTYTKLQSQFQLTSILSLLVYMFGFSFAYLELGAGLGAGLGALVLFVAVQFTMIAAHLFSGNRMSSLEWCGCLLSVAGLVYLLMPTESTRSPDLVSIILMSLAGVGWGVYTLAGKKSSNALQSTTANFGFSSLVILVGLSFLVVIPNAMPQVSISEQGLIYAVISGSVASGVGYSLWYYVVKKLNTVVASIAQLSVPVIATLGGVLLLSEPVTIQFVISSTVILLGISLVLIAPKLNK</sequence>
<evidence type="ECO:0000259" key="6">
    <source>
        <dbReference type="Pfam" id="PF00892"/>
    </source>
</evidence>
<evidence type="ECO:0000256" key="3">
    <source>
        <dbReference type="ARBA" id="ARBA00022989"/>
    </source>
</evidence>
<name>A0A2N7JUL5_VIBSP</name>
<dbReference type="InterPro" id="IPR050638">
    <property type="entry name" value="AA-Vitamin_Transporters"/>
</dbReference>
<evidence type="ECO:0000256" key="5">
    <source>
        <dbReference type="SAM" id="Phobius"/>
    </source>
</evidence>
<evidence type="ECO:0000313" key="8">
    <source>
        <dbReference type="Proteomes" id="UP000235533"/>
    </source>
</evidence>
<reference evidence="8" key="1">
    <citation type="submission" date="2016-07" db="EMBL/GenBank/DDBJ databases">
        <title>Nontailed viruses are major unrecognized killers of bacteria in the ocean.</title>
        <authorList>
            <person name="Kauffman K."/>
            <person name="Hussain F."/>
            <person name="Yang J."/>
            <person name="Arevalo P."/>
            <person name="Brown J."/>
            <person name="Cutler M."/>
            <person name="Kelly L."/>
            <person name="Polz M.F."/>
        </authorList>
    </citation>
    <scope>NUCLEOTIDE SEQUENCE [LARGE SCALE GENOMIC DNA]</scope>
    <source>
        <strain evidence="8">10N.261.48.B5</strain>
    </source>
</reference>
<protein>
    <recommendedName>
        <fullName evidence="6">EamA domain-containing protein</fullName>
    </recommendedName>
</protein>
<keyword evidence="2 5" id="KW-0812">Transmembrane</keyword>
<comment type="caution">
    <text evidence="7">The sequence shown here is derived from an EMBL/GenBank/DDBJ whole genome shotgun (WGS) entry which is preliminary data.</text>
</comment>
<dbReference type="InterPro" id="IPR037185">
    <property type="entry name" value="EmrE-like"/>
</dbReference>
<dbReference type="Pfam" id="PF00892">
    <property type="entry name" value="EamA"/>
    <property type="match status" value="2"/>
</dbReference>
<feature type="transmembrane region" description="Helical" evidence="5">
    <location>
        <begin position="82"/>
        <end position="102"/>
    </location>
</feature>
<dbReference type="GO" id="GO:0016020">
    <property type="term" value="C:membrane"/>
    <property type="evidence" value="ECO:0007669"/>
    <property type="project" value="UniProtKB-SubCell"/>
</dbReference>
<feature type="transmembrane region" description="Helical" evidence="5">
    <location>
        <begin position="138"/>
        <end position="155"/>
    </location>
</feature>
<accession>A0A2N7JUL5</accession>
<dbReference type="RefSeq" id="WP_102551358.1">
    <property type="nucleotide sequence ID" value="NZ_MCZF01000038.1"/>
</dbReference>
<feature type="transmembrane region" description="Helical" evidence="5">
    <location>
        <begin position="230"/>
        <end position="252"/>
    </location>
</feature>
<comment type="subcellular location">
    <subcellularLocation>
        <location evidence="1">Membrane</location>
        <topology evidence="1">Multi-pass membrane protein</topology>
    </subcellularLocation>
</comment>
<feature type="transmembrane region" description="Helical" evidence="5">
    <location>
        <begin position="259"/>
        <end position="280"/>
    </location>
</feature>
<feature type="transmembrane region" description="Helical" evidence="5">
    <location>
        <begin position="167"/>
        <end position="185"/>
    </location>
</feature>
<dbReference type="SUPFAM" id="SSF103481">
    <property type="entry name" value="Multidrug resistance efflux transporter EmrE"/>
    <property type="match status" value="1"/>
</dbReference>
<evidence type="ECO:0000256" key="2">
    <source>
        <dbReference type="ARBA" id="ARBA00022692"/>
    </source>
</evidence>
<dbReference type="PANTHER" id="PTHR32322:SF9">
    <property type="entry name" value="AMINO-ACID METABOLITE EFFLUX PUMP-RELATED"/>
    <property type="match status" value="1"/>
</dbReference>
<keyword evidence="4 5" id="KW-0472">Membrane</keyword>
<dbReference type="PANTHER" id="PTHR32322">
    <property type="entry name" value="INNER MEMBRANE TRANSPORTER"/>
    <property type="match status" value="1"/>
</dbReference>
<keyword evidence="3 5" id="KW-1133">Transmembrane helix</keyword>
<dbReference type="Proteomes" id="UP000235533">
    <property type="component" value="Unassembled WGS sequence"/>
</dbReference>
<evidence type="ECO:0000256" key="1">
    <source>
        <dbReference type="ARBA" id="ARBA00004141"/>
    </source>
</evidence>
<proteinExistence type="predicted"/>
<feature type="domain" description="EamA" evidence="6">
    <location>
        <begin position="168"/>
        <end position="303"/>
    </location>
</feature>
<gene>
    <name evidence="7" type="ORF">BCT54_19180</name>
</gene>
<evidence type="ECO:0000256" key="4">
    <source>
        <dbReference type="ARBA" id="ARBA00023136"/>
    </source>
</evidence>
<feature type="transmembrane region" description="Helical" evidence="5">
    <location>
        <begin position="108"/>
        <end position="131"/>
    </location>
</feature>